<protein>
    <recommendedName>
        <fullName evidence="2">Urease accessory protein UreH-like transmembrane domain-containing protein</fullName>
    </recommendedName>
</protein>
<feature type="transmembrane region" description="Helical" evidence="1">
    <location>
        <begin position="89"/>
        <end position="110"/>
    </location>
</feature>
<dbReference type="AlphaFoldDB" id="A0A1D8KAW3"/>
<keyword evidence="1" id="KW-0812">Transmembrane</keyword>
<gene>
    <name evidence="3" type="ORF">BJI67_14505</name>
</gene>
<keyword evidence="1" id="KW-0472">Membrane</keyword>
<name>A0A1D8KAW3_9GAMM</name>
<reference evidence="3 4" key="1">
    <citation type="submission" date="2016-09" db="EMBL/GenBank/DDBJ databases">
        <title>Acidihalobacter prosperus V6 (DSM14174).</title>
        <authorList>
            <person name="Khaleque H.N."/>
            <person name="Ramsay J.P."/>
            <person name="Murphy R.J.T."/>
            <person name="Kaksonen A.H."/>
            <person name="Boxall N.J."/>
            <person name="Watkin E.L.J."/>
        </authorList>
    </citation>
    <scope>NUCLEOTIDE SEQUENCE [LARGE SCALE GENOMIC DNA]</scope>
    <source>
        <strain evidence="3 4">V6</strain>
    </source>
</reference>
<dbReference type="Pfam" id="PF13386">
    <property type="entry name" value="DsbD_2"/>
    <property type="match status" value="1"/>
</dbReference>
<feature type="transmembrane region" description="Helical" evidence="1">
    <location>
        <begin position="145"/>
        <end position="169"/>
    </location>
</feature>
<dbReference type="EMBL" id="CP017448">
    <property type="protein sequence ID" value="AOV18112.1"/>
    <property type="molecule type" value="Genomic_DNA"/>
</dbReference>
<keyword evidence="4" id="KW-1185">Reference proteome</keyword>
<dbReference type="InterPro" id="IPR039447">
    <property type="entry name" value="UreH-like_TM_dom"/>
</dbReference>
<organism evidence="3 4">
    <name type="scientific">Acidihalobacter aeolianus</name>
    <dbReference type="NCBI Taxonomy" id="2792603"/>
    <lineage>
        <taxon>Bacteria</taxon>
        <taxon>Pseudomonadati</taxon>
        <taxon>Pseudomonadota</taxon>
        <taxon>Gammaproteobacteria</taxon>
        <taxon>Chromatiales</taxon>
        <taxon>Ectothiorhodospiraceae</taxon>
        <taxon>Acidihalobacter</taxon>
    </lineage>
</organism>
<dbReference type="RefSeq" id="WP_070073642.1">
    <property type="nucleotide sequence ID" value="NZ_CP017448.1"/>
</dbReference>
<feature type="transmembrane region" description="Helical" evidence="1">
    <location>
        <begin position="12"/>
        <end position="36"/>
    </location>
</feature>
<feature type="transmembrane region" description="Helical" evidence="1">
    <location>
        <begin position="48"/>
        <end position="69"/>
    </location>
</feature>
<dbReference type="Proteomes" id="UP000095342">
    <property type="component" value="Chromosome"/>
</dbReference>
<dbReference type="PANTHER" id="PTHR42208:SF1">
    <property type="entry name" value="HEAVY METAL TRANSPORTER"/>
    <property type="match status" value="1"/>
</dbReference>
<evidence type="ECO:0000259" key="2">
    <source>
        <dbReference type="Pfam" id="PF13386"/>
    </source>
</evidence>
<dbReference type="PANTHER" id="PTHR42208">
    <property type="entry name" value="HEAVY METAL TRANSPORTER-RELATED"/>
    <property type="match status" value="1"/>
</dbReference>
<accession>A0A1D8KAW3</accession>
<sequence>MNLTLSPEAGYGAAVLVGLLGGVHCVGMCGGIVGALGMSMSPARQGRVGAALPILLAYNAGRIGSYTLAGTLAGGFGWYATQLVHVHQAQLVLGVIAALFMIALGLYLAGWWRGLAAVERAGAHVWQRIEPLGRRLLPVRNPAQALGLGAVWGWLPCGLVYSVLIWALASGGPRQGALLMLCFGLGTLPNLLAMGVFAARLAGFVRRTWVRRTAGGLVALFGVVSLLRWLPLPHG</sequence>
<evidence type="ECO:0000313" key="4">
    <source>
        <dbReference type="Proteomes" id="UP000095342"/>
    </source>
</evidence>
<keyword evidence="1" id="KW-1133">Transmembrane helix</keyword>
<feature type="transmembrane region" description="Helical" evidence="1">
    <location>
        <begin position="209"/>
        <end position="230"/>
    </location>
</feature>
<evidence type="ECO:0000256" key="1">
    <source>
        <dbReference type="SAM" id="Phobius"/>
    </source>
</evidence>
<proteinExistence type="predicted"/>
<feature type="domain" description="Urease accessory protein UreH-like transmembrane" evidence="2">
    <location>
        <begin position="13"/>
        <end position="224"/>
    </location>
</feature>
<feature type="transmembrane region" description="Helical" evidence="1">
    <location>
        <begin position="175"/>
        <end position="197"/>
    </location>
</feature>
<dbReference type="KEGG" id="aaeo:BJI67_14505"/>
<evidence type="ECO:0000313" key="3">
    <source>
        <dbReference type="EMBL" id="AOV18112.1"/>
    </source>
</evidence>